<dbReference type="GO" id="GO:0008483">
    <property type="term" value="F:transaminase activity"/>
    <property type="evidence" value="ECO:0007669"/>
    <property type="project" value="UniProtKB-KW"/>
</dbReference>
<dbReference type="InterPro" id="IPR015422">
    <property type="entry name" value="PyrdxlP-dep_Trfase_small"/>
</dbReference>
<gene>
    <name evidence="4" type="ORF">G9U52_06090</name>
</gene>
<evidence type="ECO:0000256" key="2">
    <source>
        <dbReference type="ARBA" id="ARBA00037999"/>
    </source>
</evidence>
<comment type="caution">
    <text evidence="4">The sequence shown here is derived from an EMBL/GenBank/DDBJ whole genome shotgun (WGS) entry which is preliminary data.</text>
</comment>
<evidence type="ECO:0000256" key="3">
    <source>
        <dbReference type="RuleBase" id="RU004508"/>
    </source>
</evidence>
<dbReference type="PIRSF" id="PIRSF000390">
    <property type="entry name" value="PLP_StrS"/>
    <property type="match status" value="1"/>
</dbReference>
<comment type="similarity">
    <text evidence="2 3">Belongs to the DegT/DnrJ/EryC1 family.</text>
</comment>
<keyword evidence="4" id="KW-0808">Transferase</keyword>
<protein>
    <submittedName>
        <fullName evidence="4">DegT/DnrJ/EryC1/StrS family aminotransferase</fullName>
    </submittedName>
</protein>
<dbReference type="CDD" id="cd00616">
    <property type="entry name" value="AHBA_syn"/>
    <property type="match status" value="1"/>
</dbReference>
<dbReference type="InterPro" id="IPR015424">
    <property type="entry name" value="PyrdxlP-dep_Trfase"/>
</dbReference>
<dbReference type="PANTHER" id="PTHR30244:SF36">
    <property type="entry name" value="3-OXO-GLUCOSE-6-PHOSPHATE:GLUTAMATE AMINOTRANSFERASE"/>
    <property type="match status" value="1"/>
</dbReference>
<dbReference type="PANTHER" id="PTHR30244">
    <property type="entry name" value="TRANSAMINASE"/>
    <property type="match status" value="1"/>
</dbReference>
<evidence type="ECO:0000313" key="5">
    <source>
        <dbReference type="Proteomes" id="UP001165962"/>
    </source>
</evidence>
<sequence>MTIHGLNDYTKREVPLLDTVAQYTSLKEELQQAMNHVLESGSYIMGPSVKQFEEETAKYCGVKHAIGVANGTDALLLTLDALGIGPGDEVITSPFTFFASAEVISQVGAVPVFIDIEADTYNINIALLEAAITPRTKAVIPVHIFGQPVQMDELMELARKYELYVIEDACQAMGSAYRHRPIGSIGTAGCFSFFPTKNLGGYGDGGMVITNDDELAAKLRILRVHGSNPKYYHSMIGYNSRLDSLQAAMLKVKLPHLDEWNRKRRQKALVYTAELRRTPLKLPIESKGMYVIYHLYIIHTEHRDALLQHLAAHGIGSGSYYPVPLHRQQVYEPLGYGAGSLPVAEHAALGTMALPLYPEMSEEDQAYVIAVIHDFFEKRGELL</sequence>
<evidence type="ECO:0000313" key="4">
    <source>
        <dbReference type="EMBL" id="NHN29399.1"/>
    </source>
</evidence>
<dbReference type="Gene3D" id="3.90.1150.10">
    <property type="entry name" value="Aspartate Aminotransferase, domain 1"/>
    <property type="match status" value="1"/>
</dbReference>
<organism evidence="4 5">
    <name type="scientific">Paenibacillus agricola</name>
    <dbReference type="NCBI Taxonomy" id="2716264"/>
    <lineage>
        <taxon>Bacteria</taxon>
        <taxon>Bacillati</taxon>
        <taxon>Bacillota</taxon>
        <taxon>Bacilli</taxon>
        <taxon>Bacillales</taxon>
        <taxon>Paenibacillaceae</taxon>
        <taxon>Paenibacillus</taxon>
    </lineage>
</organism>
<dbReference type="Proteomes" id="UP001165962">
    <property type="component" value="Unassembled WGS sequence"/>
</dbReference>
<dbReference type="InterPro" id="IPR015421">
    <property type="entry name" value="PyrdxlP-dep_Trfase_major"/>
</dbReference>
<name>A0ABX0IZJ2_9BACL</name>
<dbReference type="Pfam" id="PF01041">
    <property type="entry name" value="DegT_DnrJ_EryC1"/>
    <property type="match status" value="1"/>
</dbReference>
<dbReference type="Gene3D" id="3.40.640.10">
    <property type="entry name" value="Type I PLP-dependent aspartate aminotransferase-like (Major domain)"/>
    <property type="match status" value="1"/>
</dbReference>
<keyword evidence="4" id="KW-0032">Aminotransferase</keyword>
<keyword evidence="1 3" id="KW-0663">Pyridoxal phosphate</keyword>
<accession>A0ABX0IZJ2</accession>
<dbReference type="InterPro" id="IPR000653">
    <property type="entry name" value="DegT/StrS_aminotransferase"/>
</dbReference>
<evidence type="ECO:0000256" key="1">
    <source>
        <dbReference type="ARBA" id="ARBA00022898"/>
    </source>
</evidence>
<dbReference type="EMBL" id="JAAOIW010000002">
    <property type="protein sequence ID" value="NHN29399.1"/>
    <property type="molecule type" value="Genomic_DNA"/>
</dbReference>
<keyword evidence="5" id="KW-1185">Reference proteome</keyword>
<dbReference type="SUPFAM" id="SSF53383">
    <property type="entry name" value="PLP-dependent transferases"/>
    <property type="match status" value="1"/>
</dbReference>
<reference evidence="4" key="1">
    <citation type="submission" date="2020-03" db="EMBL/GenBank/DDBJ databases">
        <title>Draft sequencing of Paenibacilllus sp. S3N08.</title>
        <authorList>
            <person name="Kim D.-U."/>
        </authorList>
    </citation>
    <scope>NUCLEOTIDE SEQUENCE</scope>
    <source>
        <strain evidence="4">S3N08</strain>
    </source>
</reference>
<proteinExistence type="inferred from homology"/>